<evidence type="ECO:0000256" key="2">
    <source>
        <dbReference type="SAM" id="Phobius"/>
    </source>
</evidence>
<dbReference type="AlphaFoldDB" id="A0AAD2PWB4"/>
<dbReference type="EMBL" id="CAKOGP040002014">
    <property type="protein sequence ID" value="CAJ1959733.1"/>
    <property type="molecule type" value="Genomic_DNA"/>
</dbReference>
<evidence type="ECO:0000256" key="3">
    <source>
        <dbReference type="SAM" id="SignalP"/>
    </source>
</evidence>
<feature type="compositionally biased region" description="Basic and acidic residues" evidence="1">
    <location>
        <begin position="88"/>
        <end position="99"/>
    </location>
</feature>
<feature type="compositionally biased region" description="Polar residues" evidence="1">
    <location>
        <begin position="65"/>
        <end position="78"/>
    </location>
</feature>
<sequence length="268" mass="29392">MRVIATLMMVSNIIVAGIILLLSNNEVDASLVVIDDNDTANRHQLDDALIRGDSITATDPLIANQGESESNGVKQQTQETRDASSAIHQDHPEQHEKESQVVPNEQHQGDPHFEASSEDEDGDVVMKATQESEGDSCQDSQSLCGSLDAIVTDTESDTDETCFSKESSNGNTVVIVECEQKRLGVRECDPPQEADYDDEEGGSMGMSFSDVMAFIFIFISMVFLNTLLVKGMLCCMEYIDNRWISEEETATTTTTTTISEEETITTKS</sequence>
<feature type="signal peptide" evidence="3">
    <location>
        <begin position="1"/>
        <end position="29"/>
    </location>
</feature>
<evidence type="ECO:0000256" key="1">
    <source>
        <dbReference type="SAM" id="MobiDB-lite"/>
    </source>
</evidence>
<reference evidence="4" key="1">
    <citation type="submission" date="2023-08" db="EMBL/GenBank/DDBJ databases">
        <authorList>
            <person name="Audoor S."/>
            <person name="Bilcke G."/>
        </authorList>
    </citation>
    <scope>NUCLEOTIDE SEQUENCE</scope>
</reference>
<keyword evidence="2" id="KW-0472">Membrane</keyword>
<dbReference type="Proteomes" id="UP001295423">
    <property type="component" value="Unassembled WGS sequence"/>
</dbReference>
<gene>
    <name evidence="4" type="ORF">CYCCA115_LOCUS18152</name>
</gene>
<accession>A0AAD2PWB4</accession>
<name>A0AAD2PWB4_9STRA</name>
<keyword evidence="2" id="KW-1133">Transmembrane helix</keyword>
<keyword evidence="5" id="KW-1185">Reference proteome</keyword>
<feature type="transmembrane region" description="Helical" evidence="2">
    <location>
        <begin position="211"/>
        <end position="229"/>
    </location>
</feature>
<feature type="chain" id="PRO_5042121336" evidence="3">
    <location>
        <begin position="30"/>
        <end position="268"/>
    </location>
</feature>
<evidence type="ECO:0000313" key="4">
    <source>
        <dbReference type="EMBL" id="CAJ1959733.1"/>
    </source>
</evidence>
<keyword evidence="2" id="KW-0812">Transmembrane</keyword>
<comment type="caution">
    <text evidence="4">The sequence shown here is derived from an EMBL/GenBank/DDBJ whole genome shotgun (WGS) entry which is preliminary data.</text>
</comment>
<evidence type="ECO:0000313" key="5">
    <source>
        <dbReference type="Proteomes" id="UP001295423"/>
    </source>
</evidence>
<proteinExistence type="predicted"/>
<protein>
    <submittedName>
        <fullName evidence="4">Uncharacterized protein</fullName>
    </submittedName>
</protein>
<keyword evidence="3" id="KW-0732">Signal</keyword>
<feature type="region of interest" description="Disordered" evidence="1">
    <location>
        <begin position="62"/>
        <end position="123"/>
    </location>
</feature>
<organism evidence="4 5">
    <name type="scientific">Cylindrotheca closterium</name>
    <dbReference type="NCBI Taxonomy" id="2856"/>
    <lineage>
        <taxon>Eukaryota</taxon>
        <taxon>Sar</taxon>
        <taxon>Stramenopiles</taxon>
        <taxon>Ochrophyta</taxon>
        <taxon>Bacillariophyta</taxon>
        <taxon>Bacillariophyceae</taxon>
        <taxon>Bacillariophycidae</taxon>
        <taxon>Bacillariales</taxon>
        <taxon>Bacillariaceae</taxon>
        <taxon>Cylindrotheca</taxon>
    </lineage>
</organism>